<name>A0A096M2I2_POEFO</name>
<dbReference type="Gene3D" id="3.30.2410.10">
    <property type="entry name" value="Hect, E3 ligase catalytic domain"/>
    <property type="match status" value="1"/>
</dbReference>
<dbReference type="Ensembl" id="ENSPFOT00000031116.1">
    <property type="protein sequence ID" value="ENSPFOP00000025623.1"/>
    <property type="gene ID" value="ENSPFOG00000024499.1"/>
</dbReference>
<proteinExistence type="predicted"/>
<feature type="region of interest" description="Disordered" evidence="4">
    <location>
        <begin position="242"/>
        <end position="270"/>
    </location>
</feature>
<dbReference type="PROSITE" id="PS50237">
    <property type="entry name" value="HECT"/>
    <property type="match status" value="1"/>
</dbReference>
<keyword evidence="2 3" id="KW-0833">Ubl conjugation pathway</keyword>
<evidence type="ECO:0000313" key="7">
    <source>
        <dbReference type="Proteomes" id="UP000028760"/>
    </source>
</evidence>
<feature type="compositionally biased region" description="Polar residues" evidence="4">
    <location>
        <begin position="196"/>
        <end position="208"/>
    </location>
</feature>
<dbReference type="Gene3D" id="3.90.1750.10">
    <property type="entry name" value="Hect, E3 ligase catalytic domains"/>
    <property type="match status" value="1"/>
</dbReference>
<evidence type="ECO:0000256" key="3">
    <source>
        <dbReference type="PROSITE-ProRule" id="PRU00104"/>
    </source>
</evidence>
<accession>A0A096M2I2</accession>
<evidence type="ECO:0000256" key="1">
    <source>
        <dbReference type="ARBA" id="ARBA00022679"/>
    </source>
</evidence>
<dbReference type="EMBL" id="AYCK01026812">
    <property type="status" value="NOT_ANNOTATED_CDS"/>
    <property type="molecule type" value="Genomic_DNA"/>
</dbReference>
<keyword evidence="1" id="KW-0808">Transferase</keyword>
<dbReference type="Proteomes" id="UP000028760">
    <property type="component" value="Unassembled WGS sequence"/>
</dbReference>
<feature type="compositionally biased region" description="Acidic residues" evidence="4">
    <location>
        <begin position="216"/>
        <end position="225"/>
    </location>
</feature>
<dbReference type="InterPro" id="IPR000569">
    <property type="entry name" value="HECT_dom"/>
</dbReference>
<feature type="region of interest" description="Disordered" evidence="4">
    <location>
        <begin position="187"/>
        <end position="225"/>
    </location>
</feature>
<dbReference type="Pfam" id="PF00632">
    <property type="entry name" value="HECT"/>
    <property type="match status" value="1"/>
</dbReference>
<evidence type="ECO:0000313" key="6">
    <source>
        <dbReference type="Ensembl" id="ENSPFOP00000025623.1"/>
    </source>
</evidence>
<dbReference type="AlphaFoldDB" id="A0A096M2I2"/>
<reference evidence="7" key="1">
    <citation type="submission" date="2013-10" db="EMBL/GenBank/DDBJ databases">
        <authorList>
            <person name="Schartl M."/>
            <person name="Warren W."/>
        </authorList>
    </citation>
    <scope>NUCLEOTIDE SEQUENCE [LARGE SCALE GENOMIC DNA]</scope>
    <source>
        <strain evidence="7">female</strain>
    </source>
</reference>
<dbReference type="SUPFAM" id="SSF56204">
    <property type="entry name" value="Hect, E3 ligase catalytic domain"/>
    <property type="match status" value="1"/>
</dbReference>
<dbReference type="eggNOG" id="ENOG502SAQV">
    <property type="taxonomic scope" value="Eukaryota"/>
</dbReference>
<reference evidence="6" key="2">
    <citation type="submission" date="2025-08" db="UniProtKB">
        <authorList>
            <consortium name="Ensembl"/>
        </authorList>
    </citation>
    <scope>IDENTIFICATION</scope>
</reference>
<protein>
    <recommendedName>
        <fullName evidence="5">HECT domain-containing protein</fullName>
    </recommendedName>
</protein>
<sequence>DLYHFLRSRDVPEEDIMHMQRDKVDKAVLSIMTDEQMTNYITSYGDRIAVLSFCQQSTLIAEKDTLLQNLRDKIGAWKMRSRTKRARKIEIGWLHFHIDEYQQVRTRNGGGTRHATVDKSTTVSQILEMGKEDGTSTKGVIEDFLFEVCDFQKNRISLDETVGNLYEKTKLKLLRFYMCTKKEETVQYSSEEDCQSPEQQNDMDSTPTARKGSFGEMEDLNDCDDQTLNHLDSSYNCSGVVDFTDPPHSGSTARQPQPFSSENSGSVPHMDEGDTVVWNPEEDLDWMIGATAHYSGGCENINRRPSSSSLLPQSVSAGNSENLANHLHVSIRRNKVVEDLLAVFMENNILNQTLKMEFVNERAIDDAGVSREVYTAFWEQFLEQCKGETERVPRLRPDFCESEWQAIEHIWVKGFLDHGVIPVRLSKAFILACVHGIESVDDDVVIPSFLNYLPLVERSAVEKALQGTMDQGDEEDLLDLFTRMGSHFLPPNENIQQAIETMAHKAILQEPKYILDCFSTSMSCVQVELADKKSLLSLYEKKKASGKRLLQLFESANVTLSQREQTTFNHLQRFVKNADEDKAEKILRFCTGSSVICVDKILICFNTETGLNRRPVARTCGATLELPCTYSSYPDFRTEFDNILSSNYFEMDII</sequence>
<dbReference type="GO" id="GO:0004842">
    <property type="term" value="F:ubiquitin-protein transferase activity"/>
    <property type="evidence" value="ECO:0007669"/>
    <property type="project" value="InterPro"/>
</dbReference>
<evidence type="ECO:0000259" key="5">
    <source>
        <dbReference type="PROSITE" id="PS50237"/>
    </source>
</evidence>
<feature type="domain" description="HECT" evidence="5">
    <location>
        <begin position="346"/>
        <end position="387"/>
    </location>
</feature>
<dbReference type="OMA" id="ATRRIEM"/>
<keyword evidence="7" id="KW-1185">Reference proteome</keyword>
<reference evidence="6" key="3">
    <citation type="submission" date="2025-09" db="UniProtKB">
        <authorList>
            <consortium name="Ensembl"/>
        </authorList>
    </citation>
    <scope>IDENTIFICATION</scope>
</reference>
<dbReference type="InterPro" id="IPR035983">
    <property type="entry name" value="Hect_E3_ubiquitin_ligase"/>
</dbReference>
<feature type="compositionally biased region" description="Polar residues" evidence="4">
    <location>
        <begin position="249"/>
        <end position="266"/>
    </location>
</feature>
<dbReference type="GeneTree" id="ENSGT00770000121698"/>
<organism evidence="6 7">
    <name type="scientific">Poecilia formosa</name>
    <name type="common">Amazon molly</name>
    <name type="synonym">Limia formosa</name>
    <dbReference type="NCBI Taxonomy" id="48698"/>
    <lineage>
        <taxon>Eukaryota</taxon>
        <taxon>Metazoa</taxon>
        <taxon>Chordata</taxon>
        <taxon>Craniata</taxon>
        <taxon>Vertebrata</taxon>
        <taxon>Euteleostomi</taxon>
        <taxon>Actinopterygii</taxon>
        <taxon>Neopterygii</taxon>
        <taxon>Teleostei</taxon>
        <taxon>Neoteleostei</taxon>
        <taxon>Acanthomorphata</taxon>
        <taxon>Ovalentaria</taxon>
        <taxon>Atherinomorphae</taxon>
        <taxon>Cyprinodontiformes</taxon>
        <taxon>Poeciliidae</taxon>
        <taxon>Poeciliinae</taxon>
        <taxon>Poecilia</taxon>
    </lineage>
</organism>
<evidence type="ECO:0000256" key="4">
    <source>
        <dbReference type="SAM" id="MobiDB-lite"/>
    </source>
</evidence>
<evidence type="ECO:0000256" key="2">
    <source>
        <dbReference type="ARBA" id="ARBA00022786"/>
    </source>
</evidence>
<comment type="caution">
    <text evidence="3">Lacks conserved residue(s) required for the propagation of feature annotation.</text>
</comment>